<proteinExistence type="inferred from homology"/>
<evidence type="ECO:0000256" key="17">
    <source>
        <dbReference type="SAM" id="Phobius"/>
    </source>
</evidence>
<dbReference type="SUPFAM" id="SSF53850">
    <property type="entry name" value="Periplasmic binding protein-like II"/>
    <property type="match status" value="1"/>
</dbReference>
<keyword evidence="20" id="KW-1185">Reference proteome</keyword>
<dbReference type="FunFam" id="3.40.50.2300:FF:000188">
    <property type="entry name" value="Glutamate receptor"/>
    <property type="match status" value="1"/>
</dbReference>
<evidence type="ECO:0000313" key="19">
    <source>
        <dbReference type="EMBL" id="KAH9313521.1"/>
    </source>
</evidence>
<keyword evidence="8" id="KW-0406">Ion transport</keyword>
<keyword evidence="13" id="KW-0407">Ion channel</keyword>
<evidence type="ECO:0000256" key="1">
    <source>
        <dbReference type="ARBA" id="ARBA00004141"/>
    </source>
</evidence>
<dbReference type="InterPro" id="IPR001320">
    <property type="entry name" value="Iontro_rcpt_C"/>
</dbReference>
<dbReference type="CDD" id="cd13686">
    <property type="entry name" value="GluR_Plant"/>
    <property type="match status" value="1"/>
</dbReference>
<comment type="subunit">
    <text evidence="3">May form heteromers.</text>
</comment>
<dbReference type="InterPro" id="IPR015683">
    <property type="entry name" value="Ionotropic_Glu_rcpt"/>
</dbReference>
<gene>
    <name evidence="19" type="ORF">KI387_022148</name>
</gene>
<dbReference type="InterPro" id="IPR001828">
    <property type="entry name" value="ANF_lig-bd_rcpt"/>
</dbReference>
<comment type="function">
    <text evidence="14">Glutamate-gated receptor that probably acts as a non-selective cation channel. May be involved in light-signal transduction and calcium homeostasis via the regulation of calcium influx into cells.</text>
</comment>
<dbReference type="GO" id="GO:0004930">
    <property type="term" value="F:G protein-coupled receptor activity"/>
    <property type="evidence" value="ECO:0007669"/>
    <property type="project" value="InterPro"/>
</dbReference>
<dbReference type="FunFam" id="1.10.287.70:FF:000037">
    <property type="entry name" value="Glutamate receptor"/>
    <property type="match status" value="1"/>
</dbReference>
<dbReference type="PRINTS" id="PR00248">
    <property type="entry name" value="GPCRMGR"/>
</dbReference>
<dbReference type="InterPro" id="IPR044440">
    <property type="entry name" value="GABAb_receptor_plant_PBP1"/>
</dbReference>
<evidence type="ECO:0000256" key="14">
    <source>
        <dbReference type="ARBA" id="ARBA00049638"/>
    </source>
</evidence>
<evidence type="ECO:0000256" key="4">
    <source>
        <dbReference type="ARBA" id="ARBA00022448"/>
    </source>
</evidence>
<dbReference type="SMART" id="SM00079">
    <property type="entry name" value="PBPe"/>
    <property type="match status" value="1"/>
</dbReference>
<name>A0AA38L6L2_TAXCH</name>
<dbReference type="PIRSF" id="PIRSF037090">
    <property type="entry name" value="Iontro_Glu-like_rcpt_pln"/>
    <property type="match status" value="1"/>
</dbReference>
<accession>A0AA38L6L2</accession>
<evidence type="ECO:0000256" key="12">
    <source>
        <dbReference type="ARBA" id="ARBA00023286"/>
    </source>
</evidence>
<evidence type="ECO:0000256" key="5">
    <source>
        <dbReference type="ARBA" id="ARBA00022692"/>
    </source>
</evidence>
<dbReference type="FunFam" id="3.40.190.10:FF:000103">
    <property type="entry name" value="Glutamate receptor"/>
    <property type="match status" value="1"/>
</dbReference>
<protein>
    <recommendedName>
        <fullName evidence="18">Ionotropic glutamate receptor C-terminal domain-containing protein</fullName>
    </recommendedName>
</protein>
<dbReference type="InterPro" id="IPR019594">
    <property type="entry name" value="Glu/Gly-bd"/>
</dbReference>
<dbReference type="Gene3D" id="3.40.190.10">
    <property type="entry name" value="Periplasmic binding protein-like II"/>
    <property type="match status" value="2"/>
</dbReference>
<evidence type="ECO:0000256" key="6">
    <source>
        <dbReference type="ARBA" id="ARBA00022729"/>
    </source>
</evidence>
<feature type="transmembrane region" description="Helical" evidence="17">
    <location>
        <begin position="677"/>
        <end position="703"/>
    </location>
</feature>
<organism evidence="19 20">
    <name type="scientific">Taxus chinensis</name>
    <name type="common">Chinese yew</name>
    <name type="synonym">Taxus wallichiana var. chinensis</name>
    <dbReference type="NCBI Taxonomy" id="29808"/>
    <lineage>
        <taxon>Eukaryota</taxon>
        <taxon>Viridiplantae</taxon>
        <taxon>Streptophyta</taxon>
        <taxon>Embryophyta</taxon>
        <taxon>Tracheophyta</taxon>
        <taxon>Spermatophyta</taxon>
        <taxon>Pinopsida</taxon>
        <taxon>Pinidae</taxon>
        <taxon>Conifers II</taxon>
        <taxon>Cupressales</taxon>
        <taxon>Taxaceae</taxon>
        <taxon>Taxus</taxon>
    </lineage>
</organism>
<keyword evidence="4" id="KW-0813">Transport</keyword>
<evidence type="ECO:0000256" key="7">
    <source>
        <dbReference type="ARBA" id="ARBA00022989"/>
    </source>
</evidence>
<dbReference type="PANTHER" id="PTHR18966">
    <property type="entry name" value="IONOTROPIC GLUTAMATE RECEPTOR"/>
    <property type="match status" value="1"/>
</dbReference>
<evidence type="ECO:0000256" key="13">
    <source>
        <dbReference type="ARBA" id="ARBA00023303"/>
    </source>
</evidence>
<evidence type="ECO:0000256" key="11">
    <source>
        <dbReference type="ARBA" id="ARBA00023180"/>
    </source>
</evidence>
<dbReference type="Gene3D" id="1.10.287.70">
    <property type="match status" value="1"/>
</dbReference>
<sequence>MSEIGKISPSECLNWSCGEHRGRDEEVCIFVSHWELVHEGHKNVPSPGGDKCPHPKMAKYEKRNSQERELDNEIIRASGLENVTVNIGVILQLDWFGKVAKPAFELAAEEANKNSQWRLVLHFRDSQGDPVRAASAGLELLQNGAVAIIGPQTSQEAGFVAQLCDAAQVPMLSFSATDPLLSFHRFPYFLRLPHSDAVQMKAIAAVVNHYGWRQVVAVYSDNDYGTGVLSPLSEALLEVGSQIANRCPLPTRATRDYIRAELYKLMTMPPRVFVVHMTLELGESLFSVANDIGMMEEDYVWIITDGISTVLDALNPSIIDSMKGALATRTYIPSSSHFANRWRDKFTAEFPHEGIKPAKMNIYAFYAYDAVSIIARAVHKLNSTGTRFSFSPSPLSQVKVFQQGARLLQLLSETDYVGISGRLRAREGELGDCGYQILNVIGGRGESESGKGYRVVGFWKDGLQGIRNTPVRWPGGSESVPRGWATPEALKIAVPVKHGFEEFVVTTRDQDNKPKISGGFVIDVFAEVVKSLPYAFSYKLIPYGDGNVTPSYDELVQKVYTKKYDALVGDFTILANRSKYVDFTQPYSESGLAMVVAIQKADSSNPWAFLRPFTPGMWIATGGFFLFTGIVVWLLEHRRNNNFRGKPRRQIVTLLWFSFSTLFFAQRERIVSSLARGVIIIWLFVVLILTSSYTASLTSILTVQQMEPSITDMQCLVANRAPVGYQRGSFVGHYLQEQLNFHETQLKQYSSPDEYAEALSKGPNNGGVAAIFDELPYIRLFLSTRCGFTMVGPTYRTGGLAFVFRKGSPWVSEISRSVLKLSESADMQRIQNKWFNMTACITQSGAPVESNRLSMKSFWGLYLITGTASVVALVSFIGRLLYKYTRGHGHSPSPSASPVTPSISSHFKSF</sequence>
<feature type="region of interest" description="Disordered" evidence="16">
    <location>
        <begin position="888"/>
        <end position="910"/>
    </location>
</feature>
<dbReference type="InterPro" id="IPR028082">
    <property type="entry name" value="Peripla_BP_I"/>
</dbReference>
<dbReference type="CDD" id="cd19990">
    <property type="entry name" value="PBP1_GABAb_receptor_plant"/>
    <property type="match status" value="1"/>
</dbReference>
<dbReference type="AlphaFoldDB" id="A0AA38L6L2"/>
<keyword evidence="10" id="KW-0675">Receptor</keyword>
<keyword evidence="6" id="KW-0732">Signal</keyword>
<dbReference type="OMA" id="NTLQIMT"/>
<feature type="disulfide bond" evidence="15">
    <location>
        <begin position="786"/>
        <end position="840"/>
    </location>
</feature>
<keyword evidence="5 17" id="KW-0812">Transmembrane</keyword>
<dbReference type="InterPro" id="IPR000337">
    <property type="entry name" value="GPCR_3"/>
</dbReference>
<feature type="transmembrane region" description="Helical" evidence="17">
    <location>
        <begin position="616"/>
        <end position="635"/>
    </location>
</feature>
<dbReference type="Pfam" id="PF01094">
    <property type="entry name" value="ANF_receptor"/>
    <property type="match status" value="1"/>
</dbReference>
<feature type="transmembrane region" description="Helical" evidence="17">
    <location>
        <begin position="859"/>
        <end position="882"/>
    </location>
</feature>
<dbReference type="EMBL" id="JAHRHJ020000005">
    <property type="protein sequence ID" value="KAH9313521.1"/>
    <property type="molecule type" value="Genomic_DNA"/>
</dbReference>
<dbReference type="Proteomes" id="UP000824469">
    <property type="component" value="Unassembled WGS sequence"/>
</dbReference>
<comment type="subcellular location">
    <subcellularLocation>
        <location evidence="1">Membrane</location>
        <topology evidence="1">Multi-pass membrane protein</topology>
    </subcellularLocation>
</comment>
<feature type="transmembrane region" description="Helical" evidence="17">
    <location>
        <begin position="647"/>
        <end position="665"/>
    </location>
</feature>
<dbReference type="Pfam" id="PF00060">
    <property type="entry name" value="Lig_chan"/>
    <property type="match status" value="1"/>
</dbReference>
<evidence type="ECO:0000256" key="2">
    <source>
        <dbReference type="ARBA" id="ARBA00008685"/>
    </source>
</evidence>
<dbReference type="GO" id="GO:0015276">
    <property type="term" value="F:ligand-gated monoatomic ion channel activity"/>
    <property type="evidence" value="ECO:0007669"/>
    <property type="project" value="InterPro"/>
</dbReference>
<feature type="non-terminal residue" evidence="19">
    <location>
        <position position="1"/>
    </location>
</feature>
<evidence type="ECO:0000259" key="18">
    <source>
        <dbReference type="SMART" id="SM00079"/>
    </source>
</evidence>
<evidence type="ECO:0000256" key="3">
    <source>
        <dbReference type="ARBA" id="ARBA00011095"/>
    </source>
</evidence>
<evidence type="ECO:0000256" key="8">
    <source>
        <dbReference type="ARBA" id="ARBA00023065"/>
    </source>
</evidence>
<keyword evidence="9 17" id="KW-0472">Membrane</keyword>
<dbReference type="SUPFAM" id="SSF53822">
    <property type="entry name" value="Periplasmic binding protein-like I"/>
    <property type="match status" value="1"/>
</dbReference>
<dbReference type="Gene3D" id="3.40.50.2300">
    <property type="match status" value="2"/>
</dbReference>
<evidence type="ECO:0000313" key="20">
    <source>
        <dbReference type="Proteomes" id="UP000824469"/>
    </source>
</evidence>
<evidence type="ECO:0000256" key="15">
    <source>
        <dbReference type="PIRSR" id="PIRSR037090-50"/>
    </source>
</evidence>
<keyword evidence="15" id="KW-1015">Disulfide bond</keyword>
<reference evidence="19 20" key="1">
    <citation type="journal article" date="2021" name="Nat. Plants">
        <title>The Taxus genome provides insights into paclitaxel biosynthesis.</title>
        <authorList>
            <person name="Xiong X."/>
            <person name="Gou J."/>
            <person name="Liao Q."/>
            <person name="Li Y."/>
            <person name="Zhou Q."/>
            <person name="Bi G."/>
            <person name="Li C."/>
            <person name="Du R."/>
            <person name="Wang X."/>
            <person name="Sun T."/>
            <person name="Guo L."/>
            <person name="Liang H."/>
            <person name="Lu P."/>
            <person name="Wu Y."/>
            <person name="Zhang Z."/>
            <person name="Ro D.K."/>
            <person name="Shang Y."/>
            <person name="Huang S."/>
            <person name="Yan J."/>
        </authorList>
    </citation>
    <scope>NUCLEOTIDE SEQUENCE [LARGE SCALE GENOMIC DNA]</scope>
    <source>
        <strain evidence="19">Ta-2019</strain>
    </source>
</reference>
<keyword evidence="7 17" id="KW-1133">Transmembrane helix</keyword>
<keyword evidence="12" id="KW-1071">Ligand-gated ion channel</keyword>
<evidence type="ECO:0000256" key="9">
    <source>
        <dbReference type="ARBA" id="ARBA00023136"/>
    </source>
</evidence>
<dbReference type="InterPro" id="IPR017103">
    <property type="entry name" value="Iontropic_Glu_rcpt_pln"/>
</dbReference>
<comment type="similarity">
    <text evidence="2">Belongs to the glutamate-gated ion channel (TC 1.A.10.1) family.</text>
</comment>
<evidence type="ECO:0000256" key="16">
    <source>
        <dbReference type="SAM" id="MobiDB-lite"/>
    </source>
</evidence>
<comment type="caution">
    <text evidence="19">The sequence shown here is derived from an EMBL/GenBank/DDBJ whole genome shotgun (WGS) entry which is preliminary data.</text>
</comment>
<dbReference type="Pfam" id="PF10613">
    <property type="entry name" value="Lig_chan-Glu_bd"/>
    <property type="match status" value="1"/>
</dbReference>
<feature type="domain" description="Ionotropic glutamate receptor C-terminal" evidence="18">
    <location>
        <begin position="491"/>
        <end position="837"/>
    </location>
</feature>
<evidence type="ECO:0000256" key="10">
    <source>
        <dbReference type="ARBA" id="ARBA00023170"/>
    </source>
</evidence>
<dbReference type="GO" id="GO:0016020">
    <property type="term" value="C:membrane"/>
    <property type="evidence" value="ECO:0007669"/>
    <property type="project" value="UniProtKB-SubCell"/>
</dbReference>
<feature type="compositionally biased region" description="Low complexity" evidence="16">
    <location>
        <begin position="891"/>
        <end position="910"/>
    </location>
</feature>
<keyword evidence="11" id="KW-0325">Glycoprotein</keyword>